<organism evidence="1 2">
    <name type="scientific">Cryptotermes secundus</name>
    <dbReference type="NCBI Taxonomy" id="105785"/>
    <lineage>
        <taxon>Eukaryota</taxon>
        <taxon>Metazoa</taxon>
        <taxon>Ecdysozoa</taxon>
        <taxon>Arthropoda</taxon>
        <taxon>Hexapoda</taxon>
        <taxon>Insecta</taxon>
        <taxon>Pterygota</taxon>
        <taxon>Neoptera</taxon>
        <taxon>Polyneoptera</taxon>
        <taxon>Dictyoptera</taxon>
        <taxon>Blattodea</taxon>
        <taxon>Blattoidea</taxon>
        <taxon>Termitoidae</taxon>
        <taxon>Kalotermitidae</taxon>
        <taxon>Cryptotermitinae</taxon>
        <taxon>Cryptotermes</taxon>
    </lineage>
</organism>
<dbReference type="PANTHER" id="PTHR33332">
    <property type="entry name" value="REVERSE TRANSCRIPTASE DOMAIN-CONTAINING PROTEIN"/>
    <property type="match status" value="1"/>
</dbReference>
<dbReference type="AlphaFoldDB" id="A0A2J7QR73"/>
<reference evidence="1 2" key="1">
    <citation type="submission" date="2017-12" db="EMBL/GenBank/DDBJ databases">
        <title>Hemimetabolous genomes reveal molecular basis of termite eusociality.</title>
        <authorList>
            <person name="Harrison M.C."/>
            <person name="Jongepier E."/>
            <person name="Robertson H.M."/>
            <person name="Arning N."/>
            <person name="Bitard-Feildel T."/>
            <person name="Chao H."/>
            <person name="Childers C.P."/>
            <person name="Dinh H."/>
            <person name="Doddapaneni H."/>
            <person name="Dugan S."/>
            <person name="Gowin J."/>
            <person name="Greiner C."/>
            <person name="Han Y."/>
            <person name="Hu H."/>
            <person name="Hughes D.S.T."/>
            <person name="Huylmans A.-K."/>
            <person name="Kemena C."/>
            <person name="Kremer L.P.M."/>
            <person name="Lee S.L."/>
            <person name="Lopez-Ezquerra A."/>
            <person name="Mallet L."/>
            <person name="Monroy-Kuhn J.M."/>
            <person name="Moser A."/>
            <person name="Murali S.C."/>
            <person name="Muzny D.M."/>
            <person name="Otani S."/>
            <person name="Piulachs M.-D."/>
            <person name="Poelchau M."/>
            <person name="Qu J."/>
            <person name="Schaub F."/>
            <person name="Wada-Katsumata A."/>
            <person name="Worley K.C."/>
            <person name="Xie Q."/>
            <person name="Ylla G."/>
            <person name="Poulsen M."/>
            <person name="Gibbs R.A."/>
            <person name="Schal C."/>
            <person name="Richards S."/>
            <person name="Belles X."/>
            <person name="Korb J."/>
            <person name="Bornberg-Bauer E."/>
        </authorList>
    </citation>
    <scope>NUCLEOTIDE SEQUENCE [LARGE SCALE GENOMIC DNA]</scope>
    <source>
        <tissue evidence="1">Whole body</tissue>
    </source>
</reference>
<gene>
    <name evidence="1" type="ORF">B7P43_G16967</name>
</gene>
<proteinExistence type="predicted"/>
<accession>A0A2J7QR73</accession>
<dbReference type="EMBL" id="NEVH01011935">
    <property type="protein sequence ID" value="PNF31076.1"/>
    <property type="molecule type" value="Genomic_DNA"/>
</dbReference>
<comment type="caution">
    <text evidence="1">The sequence shown here is derived from an EMBL/GenBank/DDBJ whole genome shotgun (WGS) entry which is preliminary data.</text>
</comment>
<dbReference type="Proteomes" id="UP000235965">
    <property type="component" value="Unassembled WGS sequence"/>
</dbReference>
<protein>
    <recommendedName>
        <fullName evidence="3">Reverse transcriptase domain-containing protein</fullName>
    </recommendedName>
</protein>
<evidence type="ECO:0008006" key="3">
    <source>
        <dbReference type="Google" id="ProtNLM"/>
    </source>
</evidence>
<keyword evidence="2" id="KW-1185">Reference proteome</keyword>
<evidence type="ECO:0000313" key="2">
    <source>
        <dbReference type="Proteomes" id="UP000235965"/>
    </source>
</evidence>
<name>A0A2J7QR73_9NEOP</name>
<dbReference type="STRING" id="105785.A0A2J7QR73"/>
<dbReference type="InParanoid" id="A0A2J7QR73"/>
<evidence type="ECO:0000313" key="1">
    <source>
        <dbReference type="EMBL" id="PNF31076.1"/>
    </source>
</evidence>
<sequence length="222" mass="26020">MVPSLWILLNFADDIKIYRAVSSPQDCYLQQCDINSIEGWRIAKCMKPNISKTKVIFVSRKTSVLIYDYKLCQLSIARTDSMKDLGVFFDSKLYFHDHVNYIFSHCVKLLCVVHSITFNFSSLECMLSLYTTFVRSKLEYASVVWKSIMSTDANKLERIQQRFAALCLNPFFPQVHYCYSLALEELKLHTLRNRRHRLDDLFLTEVYFGLKFYPSDLEIVGL</sequence>